<dbReference type="EMBL" id="VATY01000001">
    <property type="protein sequence ID" value="TMM59574.1"/>
    <property type="molecule type" value="Genomic_DNA"/>
</dbReference>
<evidence type="ECO:0000256" key="1">
    <source>
        <dbReference type="ARBA" id="ARBA00007435"/>
    </source>
</evidence>
<comment type="caution">
    <text evidence="3">The sequence shown here is derived from an EMBL/GenBank/DDBJ whole genome shotgun (WGS) entry which is preliminary data.</text>
</comment>
<keyword evidence="4" id="KW-1185">Reference proteome</keyword>
<dbReference type="Pfam" id="PF01541">
    <property type="entry name" value="GIY-YIG"/>
    <property type="match status" value="1"/>
</dbReference>
<dbReference type="InterPro" id="IPR000305">
    <property type="entry name" value="GIY-YIG_endonuc"/>
</dbReference>
<protein>
    <submittedName>
        <fullName evidence="3">GIY-YIG nuclease family protein</fullName>
    </submittedName>
</protein>
<comment type="similarity">
    <text evidence="1">Belongs to the UPF0213 family.</text>
</comment>
<dbReference type="SUPFAM" id="SSF82771">
    <property type="entry name" value="GIY-YIG endonuclease"/>
    <property type="match status" value="1"/>
</dbReference>
<gene>
    <name evidence="3" type="ORF">FEE95_04945</name>
</gene>
<dbReference type="AlphaFoldDB" id="A0A5S3QNV7"/>
<dbReference type="PROSITE" id="PS50164">
    <property type="entry name" value="GIY_YIG"/>
    <property type="match status" value="1"/>
</dbReference>
<dbReference type="OrthoDB" id="1495241at2"/>
<evidence type="ECO:0000313" key="3">
    <source>
        <dbReference type="EMBL" id="TMM59574.1"/>
    </source>
</evidence>
<reference evidence="3 4" key="1">
    <citation type="submission" date="2019-05" db="EMBL/GenBank/DDBJ databases">
        <authorList>
            <person name="Zhang J.-Y."/>
            <person name="Feg X."/>
            <person name="Du Z.-J."/>
        </authorList>
    </citation>
    <scope>NUCLEOTIDE SEQUENCE [LARGE SCALE GENOMIC DNA]</scope>
    <source>
        <strain evidence="3 4">RZ26</strain>
    </source>
</reference>
<sequence length="100" mass="11929">MVECSDESIYTGLTNNLDRRLKEHNFGRNDNSYTSKRRPVKLIWHQEFMQFAQAEYFEKKIKRWSCAKKLALANDEYDMLPLLAECRNESHAKNKDLDKN</sequence>
<dbReference type="InterPro" id="IPR050190">
    <property type="entry name" value="UPF0213_domain"/>
</dbReference>
<organism evidence="3 4">
    <name type="scientific">Maribacter algarum</name>
    <name type="common">ex Zhang et al. 2020</name>
    <dbReference type="NCBI Taxonomy" id="2578118"/>
    <lineage>
        <taxon>Bacteria</taxon>
        <taxon>Pseudomonadati</taxon>
        <taxon>Bacteroidota</taxon>
        <taxon>Flavobacteriia</taxon>
        <taxon>Flavobacteriales</taxon>
        <taxon>Flavobacteriaceae</taxon>
        <taxon>Maribacter</taxon>
    </lineage>
</organism>
<dbReference type="Proteomes" id="UP000310314">
    <property type="component" value="Unassembled WGS sequence"/>
</dbReference>
<name>A0A5S3QNV7_9FLAO</name>
<accession>A0A5S3QNV7</accession>
<feature type="domain" description="GIY-YIG" evidence="2">
    <location>
        <begin position="1"/>
        <end position="72"/>
    </location>
</feature>
<proteinExistence type="inferred from homology"/>
<dbReference type="CDD" id="cd10456">
    <property type="entry name" value="GIY-YIG_UPF0213"/>
    <property type="match status" value="1"/>
</dbReference>
<dbReference type="PANTHER" id="PTHR34477">
    <property type="entry name" value="UPF0213 PROTEIN YHBQ"/>
    <property type="match status" value="1"/>
</dbReference>
<dbReference type="InterPro" id="IPR035901">
    <property type="entry name" value="GIY-YIG_endonuc_sf"/>
</dbReference>
<evidence type="ECO:0000313" key="4">
    <source>
        <dbReference type="Proteomes" id="UP000310314"/>
    </source>
</evidence>
<dbReference type="PANTHER" id="PTHR34477:SF1">
    <property type="entry name" value="UPF0213 PROTEIN YHBQ"/>
    <property type="match status" value="1"/>
</dbReference>
<dbReference type="Gene3D" id="3.40.1440.10">
    <property type="entry name" value="GIY-YIG endonuclease"/>
    <property type="match status" value="1"/>
</dbReference>
<evidence type="ECO:0000259" key="2">
    <source>
        <dbReference type="PROSITE" id="PS50164"/>
    </source>
</evidence>